<comment type="subcellular location">
    <subcellularLocation>
        <location evidence="1">Membrane</location>
    </subcellularLocation>
</comment>
<reference evidence="7" key="1">
    <citation type="submission" date="2023-08" db="EMBL/GenBank/DDBJ databases">
        <authorList>
            <person name="Audoor S."/>
            <person name="Bilcke G."/>
        </authorList>
    </citation>
    <scope>NUCLEOTIDE SEQUENCE</scope>
</reference>
<evidence type="ECO:0000259" key="6">
    <source>
        <dbReference type="Pfam" id="PF09258"/>
    </source>
</evidence>
<evidence type="ECO:0000313" key="7">
    <source>
        <dbReference type="EMBL" id="CAJ1895816.1"/>
    </source>
</evidence>
<evidence type="ECO:0000256" key="5">
    <source>
        <dbReference type="SAM" id="Phobius"/>
    </source>
</evidence>
<organism evidence="7 8">
    <name type="scientific">Cylindrotheca closterium</name>
    <dbReference type="NCBI Taxonomy" id="2856"/>
    <lineage>
        <taxon>Eukaryota</taxon>
        <taxon>Sar</taxon>
        <taxon>Stramenopiles</taxon>
        <taxon>Ochrophyta</taxon>
        <taxon>Bacillariophyta</taxon>
        <taxon>Bacillariophyceae</taxon>
        <taxon>Bacillariophycidae</taxon>
        <taxon>Bacillariales</taxon>
        <taxon>Bacillariaceae</taxon>
        <taxon>Cylindrotheca</taxon>
    </lineage>
</organism>
<feature type="domain" description="Glycosyl transferase 64" evidence="6">
    <location>
        <begin position="112"/>
        <end position="341"/>
    </location>
</feature>
<dbReference type="GO" id="GO:0016757">
    <property type="term" value="F:glycosyltransferase activity"/>
    <property type="evidence" value="ECO:0007669"/>
    <property type="project" value="InterPro"/>
</dbReference>
<dbReference type="InterPro" id="IPR004263">
    <property type="entry name" value="Exostosin"/>
</dbReference>
<comment type="caution">
    <text evidence="7">The sequence shown here is derived from an EMBL/GenBank/DDBJ whole genome shotgun (WGS) entry which is preliminary data.</text>
</comment>
<protein>
    <recommendedName>
        <fullName evidence="6">Glycosyl transferase 64 domain-containing protein</fullName>
    </recommendedName>
</protein>
<dbReference type="Proteomes" id="UP001295423">
    <property type="component" value="Unassembled WGS sequence"/>
</dbReference>
<dbReference type="AlphaFoldDB" id="A0AAD2CBQ9"/>
<evidence type="ECO:0000256" key="2">
    <source>
        <dbReference type="ARBA" id="ARBA00022679"/>
    </source>
</evidence>
<gene>
    <name evidence="7" type="ORF">CYCCA115_LOCUS184</name>
</gene>
<feature type="transmembrane region" description="Helical" evidence="5">
    <location>
        <begin position="35"/>
        <end position="56"/>
    </location>
</feature>
<dbReference type="PANTHER" id="PTHR48261:SF2">
    <property type="entry name" value="ACETYLGLUCOSAMINYLTRANSFERASE"/>
    <property type="match status" value="1"/>
</dbReference>
<name>A0AAD2CBQ9_9STRA</name>
<keyword evidence="4" id="KW-1015">Disulfide bond</keyword>
<evidence type="ECO:0000256" key="3">
    <source>
        <dbReference type="ARBA" id="ARBA00023136"/>
    </source>
</evidence>
<keyword evidence="2" id="KW-0808">Transferase</keyword>
<dbReference type="EMBL" id="CAKOGP040000001">
    <property type="protein sequence ID" value="CAJ1895816.1"/>
    <property type="molecule type" value="Genomic_DNA"/>
</dbReference>
<dbReference type="GO" id="GO:0016020">
    <property type="term" value="C:membrane"/>
    <property type="evidence" value="ECO:0007669"/>
    <property type="project" value="UniProtKB-SubCell"/>
</dbReference>
<evidence type="ECO:0000256" key="1">
    <source>
        <dbReference type="ARBA" id="ARBA00004370"/>
    </source>
</evidence>
<keyword evidence="3 5" id="KW-0472">Membrane</keyword>
<proteinExistence type="predicted"/>
<keyword evidence="8" id="KW-1185">Reference proteome</keyword>
<keyword evidence="5" id="KW-1133">Transmembrane helix</keyword>
<dbReference type="Pfam" id="PF09258">
    <property type="entry name" value="Glyco_transf_64"/>
    <property type="match status" value="1"/>
</dbReference>
<evidence type="ECO:0000256" key="4">
    <source>
        <dbReference type="ARBA" id="ARBA00023157"/>
    </source>
</evidence>
<sequence>MRRHHASPSKEMIRRRLFESPKKMRLLPSQVKGPILARGLIAFAVTFLVGVHVYLFRSLFVSSTTTGTTPNDNHRILENGGAMLRKSVTQEQWPPKDLQSLAPLEAKDLEQYTIRMNTWRRPEQLLVSVDHHASCNGVAQIQVIWCDKENEPPPELFNYSKVVVERHDQNSLNERFRILSPAPTLGILSIDDDALRPCEALDDGFFKWTRHPDRMIGFDARVHVENEDGSWKYGYMSTMEKSNSYSLSLTRYCFIHKGYMDMYMNALPASILNNIAEHFNCEDIAMSFMISSLTKGRPSLLADLWAIKSMVKLYVEEKISGGKSHKSLRDECVNTFAEIMGLKDGPNKLQPQPYLHKKDTLFECGDIPDKGTSHPKTKREKDLDELKASWHRVGGTAMTNEIRSLMSKTGFAAYQRGLIQKSDKWKDRFQSDVDTSASR</sequence>
<keyword evidence="5" id="KW-0812">Transmembrane</keyword>
<evidence type="ECO:0000313" key="8">
    <source>
        <dbReference type="Proteomes" id="UP001295423"/>
    </source>
</evidence>
<dbReference type="InterPro" id="IPR015338">
    <property type="entry name" value="GT64_dom"/>
</dbReference>
<dbReference type="SUPFAM" id="SSF53448">
    <property type="entry name" value="Nucleotide-diphospho-sugar transferases"/>
    <property type="match status" value="1"/>
</dbReference>
<dbReference type="InterPro" id="IPR029044">
    <property type="entry name" value="Nucleotide-diphossugar_trans"/>
</dbReference>
<dbReference type="Gene3D" id="3.90.550.10">
    <property type="entry name" value="Spore Coat Polysaccharide Biosynthesis Protein SpsA, Chain A"/>
    <property type="match status" value="1"/>
</dbReference>
<dbReference type="PANTHER" id="PTHR48261">
    <property type="entry name" value="ACETYLGLUCOSAMINYLTRANSFERASE"/>
    <property type="match status" value="1"/>
</dbReference>
<accession>A0AAD2CBQ9</accession>